<dbReference type="AlphaFoldDB" id="A0A7U6GD65"/>
<evidence type="ECO:0000313" key="2">
    <source>
        <dbReference type="Proteomes" id="UP000004793"/>
    </source>
</evidence>
<gene>
    <name evidence="1" type="ordered locus">CSE_01260</name>
</gene>
<keyword evidence="2" id="KW-1185">Reference proteome</keyword>
<reference evidence="1 2" key="1">
    <citation type="submission" date="2011-01" db="EMBL/GenBank/DDBJ databases">
        <title>Whole genome sequence of Caldisericum exile AZM16c01.</title>
        <authorList>
            <person name="Narita-Yamada S."/>
            <person name="Kawakoshi A."/>
            <person name="Nakamura S."/>
            <person name="Sasagawa M."/>
            <person name="Fukada J."/>
            <person name="Sekine M."/>
            <person name="Kato Y."/>
            <person name="Fukai R."/>
            <person name="Sasaki K."/>
            <person name="Hanamaki A."/>
            <person name="Narita H."/>
            <person name="Konno Y."/>
            <person name="Mori K."/>
            <person name="Yamazaki S."/>
            <person name="Suzuki K."/>
            <person name="Fujita N."/>
        </authorList>
    </citation>
    <scope>NUCLEOTIDE SEQUENCE [LARGE SCALE GENOMIC DNA]</scope>
    <source>
        <strain evidence="2">DSM 21853 / NBRC 104410 / AZM16c01</strain>
    </source>
</reference>
<sequence length="129" mass="14937">MKSCQYNESCSPCPLTTPPGKVPECEWVKEQSVDLRRKILNSKIKLLKQPNFEASDRCVFEVSVQKHSLTVPMPRDDFLKLVSLEEVSKILRHFKDKNRSDSETEDKVIEFLCKLRSYGIIEISDFSVK</sequence>
<evidence type="ECO:0000313" key="1">
    <source>
        <dbReference type="EMBL" id="BAL80252.1"/>
    </source>
</evidence>
<dbReference type="KEGG" id="cex:CSE_01260"/>
<protein>
    <recommendedName>
        <fullName evidence="3">PqqD family protein</fullName>
    </recommendedName>
</protein>
<evidence type="ECO:0008006" key="3">
    <source>
        <dbReference type="Google" id="ProtNLM"/>
    </source>
</evidence>
<dbReference type="EMBL" id="AP012051">
    <property type="protein sequence ID" value="BAL80252.1"/>
    <property type="molecule type" value="Genomic_DNA"/>
</dbReference>
<accession>A0A7U6GD65</accession>
<dbReference type="Proteomes" id="UP000004793">
    <property type="component" value="Chromosome"/>
</dbReference>
<organism evidence="1 2">
    <name type="scientific">Caldisericum exile (strain DSM 21853 / NBRC 104410 / AZM16c01)</name>
    <dbReference type="NCBI Taxonomy" id="511051"/>
    <lineage>
        <taxon>Bacteria</taxon>
        <taxon>Pseudomonadati</taxon>
        <taxon>Caldisericota/Cryosericota group</taxon>
        <taxon>Caldisericota</taxon>
        <taxon>Caldisericia</taxon>
        <taxon>Caldisericales</taxon>
        <taxon>Caldisericaceae</taxon>
        <taxon>Caldisericum</taxon>
    </lineage>
</organism>
<name>A0A7U6GD65_CALEA</name>
<proteinExistence type="predicted"/>